<protein>
    <recommendedName>
        <fullName evidence="7">TF-B3 domain-containing protein</fullName>
    </recommendedName>
</protein>
<dbReference type="InterPro" id="IPR015300">
    <property type="entry name" value="DNA-bd_pseudobarrel_sf"/>
</dbReference>
<dbReference type="CDD" id="cd10017">
    <property type="entry name" value="B3_DNA"/>
    <property type="match status" value="1"/>
</dbReference>
<dbReference type="GO" id="GO:0005634">
    <property type="term" value="C:nucleus"/>
    <property type="evidence" value="ECO:0007669"/>
    <property type="project" value="UniProtKB-SubCell"/>
</dbReference>
<evidence type="ECO:0000313" key="8">
    <source>
        <dbReference type="EMBL" id="KAG6385329.1"/>
    </source>
</evidence>
<dbReference type="Gene3D" id="2.40.330.10">
    <property type="entry name" value="DNA-binding pseudobarrel domain"/>
    <property type="match status" value="1"/>
</dbReference>
<dbReference type="AlphaFoldDB" id="A0A8X8VZV2"/>
<dbReference type="GO" id="GO:0003677">
    <property type="term" value="F:DNA binding"/>
    <property type="evidence" value="ECO:0007669"/>
    <property type="project" value="UniProtKB-KW"/>
</dbReference>
<dbReference type="Proteomes" id="UP000298416">
    <property type="component" value="Unassembled WGS sequence"/>
</dbReference>
<evidence type="ECO:0000256" key="5">
    <source>
        <dbReference type="ARBA" id="ARBA00023242"/>
    </source>
</evidence>
<evidence type="ECO:0000256" key="6">
    <source>
        <dbReference type="SAM" id="MobiDB-lite"/>
    </source>
</evidence>
<evidence type="ECO:0000313" key="9">
    <source>
        <dbReference type="Proteomes" id="UP000298416"/>
    </source>
</evidence>
<keyword evidence="3" id="KW-0238">DNA-binding</keyword>
<keyword evidence="5" id="KW-0539">Nucleus</keyword>
<keyword evidence="9" id="KW-1185">Reference proteome</keyword>
<keyword evidence="4" id="KW-0804">Transcription</keyword>
<accession>A0A8X8VZV2</accession>
<comment type="subcellular location">
    <subcellularLocation>
        <location evidence="1">Nucleus</location>
    </subcellularLocation>
</comment>
<reference evidence="8" key="1">
    <citation type="submission" date="2018-01" db="EMBL/GenBank/DDBJ databases">
        <authorList>
            <person name="Mao J.F."/>
        </authorList>
    </citation>
    <scope>NUCLEOTIDE SEQUENCE</scope>
    <source>
        <strain evidence="8">Huo1</strain>
        <tissue evidence="8">Leaf</tissue>
    </source>
</reference>
<gene>
    <name evidence="8" type="ORF">SASPL_154162</name>
</gene>
<sequence>MDELDLLFDCRLVWPNGRLYMVRLLRLANGYYFSTGWPEFIRSNGIVHGDYLTFTLVDVGTFNVKRYDMGTHCPRRETSIVIVEDDDKEGSYSPDIDTSDDYEPSETESDSSNRDEYEDDTGALNVNGYPTFVISLTQKNINRTLEIPHGFCKCHIRMGPTLSPRIFVGRRGDMGGYIQPQRVEDMGEARVGSIQTRSQYDGRSAMPFQDC</sequence>
<keyword evidence="2" id="KW-0805">Transcription regulation</keyword>
<feature type="compositionally biased region" description="Acidic residues" evidence="6">
    <location>
        <begin position="97"/>
        <end position="109"/>
    </location>
</feature>
<comment type="caution">
    <text evidence="8">The sequence shown here is derived from an EMBL/GenBank/DDBJ whole genome shotgun (WGS) entry which is preliminary data.</text>
</comment>
<dbReference type="SUPFAM" id="SSF101936">
    <property type="entry name" value="DNA-binding pseudobarrel domain"/>
    <property type="match status" value="1"/>
</dbReference>
<organism evidence="8">
    <name type="scientific">Salvia splendens</name>
    <name type="common">Scarlet sage</name>
    <dbReference type="NCBI Taxonomy" id="180675"/>
    <lineage>
        <taxon>Eukaryota</taxon>
        <taxon>Viridiplantae</taxon>
        <taxon>Streptophyta</taxon>
        <taxon>Embryophyta</taxon>
        <taxon>Tracheophyta</taxon>
        <taxon>Spermatophyta</taxon>
        <taxon>Magnoliopsida</taxon>
        <taxon>eudicotyledons</taxon>
        <taxon>Gunneridae</taxon>
        <taxon>Pentapetalae</taxon>
        <taxon>asterids</taxon>
        <taxon>lamiids</taxon>
        <taxon>Lamiales</taxon>
        <taxon>Lamiaceae</taxon>
        <taxon>Nepetoideae</taxon>
        <taxon>Mentheae</taxon>
        <taxon>Salviinae</taxon>
        <taxon>Salvia</taxon>
        <taxon>Salvia subgen. Calosphace</taxon>
        <taxon>core Calosphace</taxon>
    </lineage>
</organism>
<name>A0A8X8VZV2_SALSN</name>
<dbReference type="PROSITE" id="PS50863">
    <property type="entry name" value="B3"/>
    <property type="match status" value="1"/>
</dbReference>
<evidence type="ECO:0000256" key="1">
    <source>
        <dbReference type="ARBA" id="ARBA00004123"/>
    </source>
</evidence>
<evidence type="ECO:0000259" key="7">
    <source>
        <dbReference type="PROSITE" id="PS50863"/>
    </source>
</evidence>
<evidence type="ECO:0000256" key="4">
    <source>
        <dbReference type="ARBA" id="ARBA00023163"/>
    </source>
</evidence>
<dbReference type="EMBL" id="PNBA02000022">
    <property type="protein sequence ID" value="KAG6385329.1"/>
    <property type="molecule type" value="Genomic_DNA"/>
</dbReference>
<evidence type="ECO:0000256" key="3">
    <source>
        <dbReference type="ARBA" id="ARBA00023125"/>
    </source>
</evidence>
<evidence type="ECO:0000256" key="2">
    <source>
        <dbReference type="ARBA" id="ARBA00023015"/>
    </source>
</evidence>
<proteinExistence type="predicted"/>
<dbReference type="InterPro" id="IPR003340">
    <property type="entry name" value="B3_DNA-bd"/>
</dbReference>
<reference evidence="8" key="2">
    <citation type="submission" date="2020-08" db="EMBL/GenBank/DDBJ databases">
        <title>Plant Genome Project.</title>
        <authorList>
            <person name="Zhang R.-G."/>
        </authorList>
    </citation>
    <scope>NUCLEOTIDE SEQUENCE</scope>
    <source>
        <strain evidence="8">Huo1</strain>
        <tissue evidence="8">Leaf</tissue>
    </source>
</reference>
<feature type="region of interest" description="Disordered" evidence="6">
    <location>
        <begin position="88"/>
        <end position="121"/>
    </location>
</feature>
<feature type="domain" description="TF-B3" evidence="7">
    <location>
        <begin position="1"/>
        <end position="70"/>
    </location>
</feature>
<dbReference type="Pfam" id="PF02362">
    <property type="entry name" value="B3"/>
    <property type="match status" value="1"/>
</dbReference>